<dbReference type="Gene3D" id="3.90.20.20">
    <property type="match status" value="1"/>
</dbReference>
<dbReference type="GO" id="GO:0005737">
    <property type="term" value="C:cytoplasm"/>
    <property type="evidence" value="ECO:0007669"/>
    <property type="project" value="UniProtKB-SubCell"/>
</dbReference>
<organism evidence="5 6">
    <name type="scientific">Candidatus Dojkabacteria bacterium</name>
    <dbReference type="NCBI Taxonomy" id="2099670"/>
    <lineage>
        <taxon>Bacteria</taxon>
        <taxon>Candidatus Dojkabacteria</taxon>
    </lineage>
</organism>
<dbReference type="GO" id="GO:0006457">
    <property type="term" value="P:protein folding"/>
    <property type="evidence" value="ECO:0007669"/>
    <property type="project" value="InterPro"/>
</dbReference>
<dbReference type="InterPro" id="IPR000740">
    <property type="entry name" value="GrpE"/>
</dbReference>
<comment type="subunit">
    <text evidence="3">Homodimer.</text>
</comment>
<dbReference type="InterPro" id="IPR013805">
    <property type="entry name" value="GrpE_CC"/>
</dbReference>
<dbReference type="Gene3D" id="2.30.22.10">
    <property type="entry name" value="Head domain of nucleotide exchange factor GrpE"/>
    <property type="match status" value="1"/>
</dbReference>
<dbReference type="PANTHER" id="PTHR21237:SF23">
    <property type="entry name" value="GRPE PROTEIN HOMOLOG, MITOCHONDRIAL"/>
    <property type="match status" value="1"/>
</dbReference>
<evidence type="ECO:0000256" key="3">
    <source>
        <dbReference type="HAMAP-Rule" id="MF_01151"/>
    </source>
</evidence>
<dbReference type="GO" id="GO:0042803">
    <property type="term" value="F:protein homodimerization activity"/>
    <property type="evidence" value="ECO:0007669"/>
    <property type="project" value="InterPro"/>
</dbReference>
<keyword evidence="3" id="KW-0346">Stress response</keyword>
<evidence type="ECO:0000256" key="2">
    <source>
        <dbReference type="ARBA" id="ARBA00023186"/>
    </source>
</evidence>
<dbReference type="PANTHER" id="PTHR21237">
    <property type="entry name" value="GRPE PROTEIN"/>
    <property type="match status" value="1"/>
</dbReference>
<keyword evidence="2 3" id="KW-0143">Chaperone</keyword>
<dbReference type="PRINTS" id="PR00773">
    <property type="entry name" value="GRPEPROTEIN"/>
</dbReference>
<protein>
    <recommendedName>
        <fullName evidence="3">Protein GrpE</fullName>
    </recommendedName>
    <alternativeName>
        <fullName evidence="3">HSP-70 cofactor</fullName>
    </alternativeName>
</protein>
<dbReference type="SUPFAM" id="SSF58014">
    <property type="entry name" value="Coiled-coil domain of nucleotide exchange factor GrpE"/>
    <property type="match status" value="1"/>
</dbReference>
<evidence type="ECO:0000256" key="1">
    <source>
        <dbReference type="ARBA" id="ARBA00009054"/>
    </source>
</evidence>
<evidence type="ECO:0000313" key="5">
    <source>
        <dbReference type="EMBL" id="MCA9379660.1"/>
    </source>
</evidence>
<reference evidence="5" key="1">
    <citation type="submission" date="2020-04" db="EMBL/GenBank/DDBJ databases">
        <authorList>
            <person name="Zhang T."/>
        </authorList>
    </citation>
    <scope>NUCLEOTIDE SEQUENCE</scope>
    <source>
        <strain evidence="5">HKST-UBA15</strain>
    </source>
</reference>
<dbReference type="Pfam" id="PF01025">
    <property type="entry name" value="GrpE"/>
    <property type="match status" value="1"/>
</dbReference>
<sequence>MENFNKLTKQIVDTTKMLLIRLDELEVPSELIRIDYVKVNIDQNTFNIIRSEVSNSAIIIAENDQEKILLLNHGFEIVKDQILEKIIFNISEVENPEIDTIVFHVDNITELNINLQKKGLHVSKIEKDGNTAKFSLNKEATNIIFTNSQLAQNEELMALKTRLVQENEAKLRVMADFQNYKKRIAQIQRESLDMANKNLIDQIIEVVDDCKRAINNENHDGLDLLLEKLTIVLKNQGLEQINIQKGDKFNPETMEAISSTPKSDDQVANTVVHIDQFGYKYTSTNKTYRSAKVIVTK</sequence>
<dbReference type="InterPro" id="IPR009012">
    <property type="entry name" value="GrpE_head"/>
</dbReference>
<dbReference type="GO" id="GO:0051082">
    <property type="term" value="F:unfolded protein binding"/>
    <property type="evidence" value="ECO:0007669"/>
    <property type="project" value="TreeGrafter"/>
</dbReference>
<evidence type="ECO:0000313" key="6">
    <source>
        <dbReference type="Proteomes" id="UP000745577"/>
    </source>
</evidence>
<dbReference type="AlphaFoldDB" id="A0A955I5X4"/>
<dbReference type="HAMAP" id="MF_01151">
    <property type="entry name" value="GrpE"/>
    <property type="match status" value="1"/>
</dbReference>
<comment type="subcellular location">
    <subcellularLocation>
        <location evidence="3">Cytoplasm</location>
    </subcellularLocation>
</comment>
<proteinExistence type="inferred from homology"/>
<dbReference type="SUPFAM" id="SSF51064">
    <property type="entry name" value="Head domain of nucleotide exchange factor GrpE"/>
    <property type="match status" value="1"/>
</dbReference>
<dbReference type="EMBL" id="JAGQLL010000006">
    <property type="protein sequence ID" value="MCA9379660.1"/>
    <property type="molecule type" value="Genomic_DNA"/>
</dbReference>
<accession>A0A955I5X4</accession>
<evidence type="ECO:0000256" key="4">
    <source>
        <dbReference type="RuleBase" id="RU004478"/>
    </source>
</evidence>
<keyword evidence="3" id="KW-0963">Cytoplasm</keyword>
<reference evidence="5" key="2">
    <citation type="journal article" date="2021" name="Microbiome">
        <title>Successional dynamics and alternative stable states in a saline activated sludge microbial community over 9 years.</title>
        <authorList>
            <person name="Wang Y."/>
            <person name="Ye J."/>
            <person name="Ju F."/>
            <person name="Liu L."/>
            <person name="Boyd J.A."/>
            <person name="Deng Y."/>
            <person name="Parks D.H."/>
            <person name="Jiang X."/>
            <person name="Yin X."/>
            <person name="Woodcroft B.J."/>
            <person name="Tyson G.W."/>
            <person name="Hugenholtz P."/>
            <person name="Polz M.F."/>
            <person name="Zhang T."/>
        </authorList>
    </citation>
    <scope>NUCLEOTIDE SEQUENCE</scope>
    <source>
        <strain evidence="5">HKST-UBA15</strain>
    </source>
</reference>
<comment type="caution">
    <text evidence="5">The sequence shown here is derived from an EMBL/GenBank/DDBJ whole genome shotgun (WGS) entry which is preliminary data.</text>
</comment>
<comment type="function">
    <text evidence="3">Participates actively in the response to hyperosmotic and heat shock by preventing the aggregation of stress-denatured proteins, in association with DnaK and GrpE. It is the nucleotide exchange factor for DnaK and may function as a thermosensor. Unfolded proteins bind initially to DnaJ; upon interaction with the DnaJ-bound protein, DnaK hydrolyzes its bound ATP, resulting in the formation of a stable complex. GrpE releases ADP from DnaK; ATP binding to DnaK triggers the release of the substrate protein, thus completing the reaction cycle. Several rounds of ATP-dependent interactions between DnaJ, DnaK and GrpE are required for fully efficient folding.</text>
</comment>
<comment type="similarity">
    <text evidence="1 3 4">Belongs to the GrpE family.</text>
</comment>
<dbReference type="Proteomes" id="UP000745577">
    <property type="component" value="Unassembled WGS sequence"/>
</dbReference>
<dbReference type="GO" id="GO:0051087">
    <property type="term" value="F:protein-folding chaperone binding"/>
    <property type="evidence" value="ECO:0007669"/>
    <property type="project" value="InterPro"/>
</dbReference>
<name>A0A955I5X4_9BACT</name>
<gene>
    <name evidence="3 5" type="primary">grpE</name>
    <name evidence="5" type="ORF">KC675_00615</name>
</gene>
<dbReference type="GO" id="GO:0000774">
    <property type="term" value="F:adenyl-nucleotide exchange factor activity"/>
    <property type="evidence" value="ECO:0007669"/>
    <property type="project" value="InterPro"/>
</dbReference>